<comment type="caution">
    <text evidence="1">The sequence shown here is derived from an EMBL/GenBank/DDBJ whole genome shotgun (WGS) entry which is preliminary data.</text>
</comment>
<protein>
    <submittedName>
        <fullName evidence="1">Uncharacterized protein</fullName>
    </submittedName>
</protein>
<reference evidence="1" key="1">
    <citation type="submission" date="2019-08" db="EMBL/GenBank/DDBJ databases">
        <authorList>
            <person name="Kucharzyk K."/>
            <person name="Murdoch R.W."/>
            <person name="Higgins S."/>
            <person name="Loffler F."/>
        </authorList>
    </citation>
    <scope>NUCLEOTIDE SEQUENCE</scope>
</reference>
<accession>A0A645JAR2</accession>
<evidence type="ECO:0000313" key="1">
    <source>
        <dbReference type="EMBL" id="MPN59819.1"/>
    </source>
</evidence>
<sequence>MSDALQHGGVQCTPPGPAAYAADAVIVDGHDDNIGRGRALVQPGRGVLNKAVETCQLPRAAEPPGHAEQESAEQQPAQAQVLQAVFTQVGSFSHVGDSVRSS</sequence>
<organism evidence="1">
    <name type="scientific">bioreactor metagenome</name>
    <dbReference type="NCBI Taxonomy" id="1076179"/>
    <lineage>
        <taxon>unclassified sequences</taxon>
        <taxon>metagenomes</taxon>
        <taxon>ecological metagenomes</taxon>
    </lineage>
</organism>
<dbReference type="EMBL" id="VSSQ01134271">
    <property type="protein sequence ID" value="MPN59819.1"/>
    <property type="molecule type" value="Genomic_DNA"/>
</dbReference>
<name>A0A645JAR2_9ZZZZ</name>
<dbReference type="AlphaFoldDB" id="A0A645JAR2"/>
<gene>
    <name evidence="1" type="ORF">SDC9_207541</name>
</gene>
<proteinExistence type="predicted"/>